<feature type="region of interest" description="Disordered" evidence="1">
    <location>
        <begin position="1"/>
        <end position="25"/>
    </location>
</feature>
<proteinExistence type="predicted"/>
<sequence>MTTTPADGHTTPPVRMRRYPVAHTDHDPRFTTGLVLDVARVLEQHGYPGFRGPFAADNAADLVELQQALLAFLYTGGGESA</sequence>
<organism evidence="2 3">
    <name type="scientific">Halopolyspora algeriensis</name>
    <dbReference type="NCBI Taxonomy" id="1500506"/>
    <lineage>
        <taxon>Bacteria</taxon>
        <taxon>Bacillati</taxon>
        <taxon>Actinomycetota</taxon>
        <taxon>Actinomycetes</taxon>
        <taxon>Actinomycetes incertae sedis</taxon>
        <taxon>Halopolyspora</taxon>
    </lineage>
</organism>
<accession>A0A368VXX8</accession>
<dbReference type="RefSeq" id="WP_338072553.1">
    <property type="nucleotide sequence ID" value="NZ_QPJC01000001.1"/>
</dbReference>
<dbReference type="EMBL" id="QPJC01000001">
    <property type="protein sequence ID" value="RCW46837.1"/>
    <property type="molecule type" value="Genomic_DNA"/>
</dbReference>
<gene>
    <name evidence="2" type="ORF">DFQ14_101176</name>
</gene>
<keyword evidence="3" id="KW-1185">Reference proteome</keyword>
<dbReference type="AlphaFoldDB" id="A0A368VXX8"/>
<evidence type="ECO:0000313" key="2">
    <source>
        <dbReference type="EMBL" id="RCW46837.1"/>
    </source>
</evidence>
<name>A0A368VXX8_9ACTN</name>
<comment type="caution">
    <text evidence="2">The sequence shown here is derived from an EMBL/GenBank/DDBJ whole genome shotgun (WGS) entry which is preliminary data.</text>
</comment>
<evidence type="ECO:0000256" key="1">
    <source>
        <dbReference type="SAM" id="MobiDB-lite"/>
    </source>
</evidence>
<dbReference type="Proteomes" id="UP000253495">
    <property type="component" value="Unassembled WGS sequence"/>
</dbReference>
<reference evidence="2 3" key="1">
    <citation type="submission" date="2018-07" db="EMBL/GenBank/DDBJ databases">
        <title>Genomic Encyclopedia of Type Strains, Phase III (KMG-III): the genomes of soil and plant-associated and newly described type strains.</title>
        <authorList>
            <person name="Whitman W."/>
        </authorList>
    </citation>
    <scope>NUCLEOTIDE SEQUENCE [LARGE SCALE GENOMIC DNA]</scope>
    <source>
        <strain evidence="2 3">CECT 8575</strain>
    </source>
</reference>
<evidence type="ECO:0000313" key="3">
    <source>
        <dbReference type="Proteomes" id="UP000253495"/>
    </source>
</evidence>
<protein>
    <submittedName>
        <fullName evidence="2">Uncharacterized protein</fullName>
    </submittedName>
</protein>